<evidence type="ECO:0000256" key="5">
    <source>
        <dbReference type="ARBA" id="ARBA00022989"/>
    </source>
</evidence>
<feature type="transmembrane region" description="Helical" evidence="8">
    <location>
        <begin position="21"/>
        <end position="43"/>
    </location>
</feature>
<keyword evidence="5 8" id="KW-1133">Transmembrane helix</keyword>
<evidence type="ECO:0000256" key="1">
    <source>
        <dbReference type="ARBA" id="ARBA00004162"/>
    </source>
</evidence>
<dbReference type="Proteomes" id="UP001239909">
    <property type="component" value="Unassembled WGS sequence"/>
</dbReference>
<sequence length="146" mass="15176">MRGRAAGRPARRARRDRRAAASDEAVLPLINIVFLLLVFFMVAGRLAPGDPFEVEAPRSAAAARPGGERTLLVGAEGQLALDGRRLTRPALIAEIAGRAAAEAAAPLRIRADRRADAAAVVALMAELRAAGATRIGLLTLPAGGAR</sequence>
<keyword evidence="7" id="KW-0813">Transport</keyword>
<evidence type="ECO:0000313" key="10">
    <source>
        <dbReference type="Proteomes" id="UP001239909"/>
    </source>
</evidence>
<dbReference type="Gene3D" id="3.30.420.270">
    <property type="match status" value="1"/>
</dbReference>
<evidence type="ECO:0000313" key="9">
    <source>
        <dbReference type="EMBL" id="GMG84173.1"/>
    </source>
</evidence>
<gene>
    <name evidence="9" type="ORF">LNKW23_33870</name>
</gene>
<dbReference type="RefSeq" id="WP_285673149.1">
    <property type="nucleotide sequence ID" value="NZ_BSYI01000031.1"/>
</dbReference>
<keyword evidence="4 7" id="KW-0812">Transmembrane</keyword>
<evidence type="ECO:0000256" key="7">
    <source>
        <dbReference type="RuleBase" id="RU003879"/>
    </source>
</evidence>
<evidence type="ECO:0000256" key="3">
    <source>
        <dbReference type="ARBA" id="ARBA00022475"/>
    </source>
</evidence>
<name>A0ABQ6LRG6_9RHOB</name>
<reference evidence="9 10" key="1">
    <citation type="submission" date="2023-04" db="EMBL/GenBank/DDBJ databases">
        <title>Marinoamorphus aggregata gen. nov., sp. Nov., isolate from tissue of brittle star Ophioplocus japonicus.</title>
        <authorList>
            <person name="Kawano K."/>
            <person name="Sawayama S."/>
            <person name="Nakagawa S."/>
        </authorList>
    </citation>
    <scope>NUCLEOTIDE SEQUENCE [LARGE SCALE GENOMIC DNA]</scope>
    <source>
        <strain evidence="9 10">NKW23</strain>
    </source>
</reference>
<keyword evidence="3" id="KW-1003">Cell membrane</keyword>
<dbReference type="Pfam" id="PF02472">
    <property type="entry name" value="ExbD"/>
    <property type="match status" value="1"/>
</dbReference>
<evidence type="ECO:0000256" key="8">
    <source>
        <dbReference type="SAM" id="Phobius"/>
    </source>
</evidence>
<comment type="caution">
    <text evidence="9">The sequence shown here is derived from an EMBL/GenBank/DDBJ whole genome shotgun (WGS) entry which is preliminary data.</text>
</comment>
<dbReference type="PANTHER" id="PTHR30558">
    <property type="entry name" value="EXBD MEMBRANE COMPONENT OF PMF-DRIVEN MACROMOLECULE IMPORT SYSTEM"/>
    <property type="match status" value="1"/>
</dbReference>
<keyword evidence="6 8" id="KW-0472">Membrane</keyword>
<evidence type="ECO:0008006" key="11">
    <source>
        <dbReference type="Google" id="ProtNLM"/>
    </source>
</evidence>
<keyword evidence="7" id="KW-0653">Protein transport</keyword>
<comment type="similarity">
    <text evidence="2 7">Belongs to the ExbD/TolR family.</text>
</comment>
<organism evidence="9 10">
    <name type="scientific">Paralimibaculum aggregatum</name>
    <dbReference type="NCBI Taxonomy" id="3036245"/>
    <lineage>
        <taxon>Bacteria</taxon>
        <taxon>Pseudomonadati</taxon>
        <taxon>Pseudomonadota</taxon>
        <taxon>Alphaproteobacteria</taxon>
        <taxon>Rhodobacterales</taxon>
        <taxon>Paracoccaceae</taxon>
        <taxon>Paralimibaculum</taxon>
    </lineage>
</organism>
<dbReference type="InterPro" id="IPR003400">
    <property type="entry name" value="ExbD"/>
</dbReference>
<evidence type="ECO:0000256" key="4">
    <source>
        <dbReference type="ARBA" id="ARBA00022692"/>
    </source>
</evidence>
<evidence type="ECO:0000256" key="6">
    <source>
        <dbReference type="ARBA" id="ARBA00023136"/>
    </source>
</evidence>
<keyword evidence="10" id="KW-1185">Reference proteome</keyword>
<evidence type="ECO:0000256" key="2">
    <source>
        <dbReference type="ARBA" id="ARBA00005811"/>
    </source>
</evidence>
<comment type="subcellular location">
    <subcellularLocation>
        <location evidence="1">Cell membrane</location>
        <topology evidence="1">Single-pass membrane protein</topology>
    </subcellularLocation>
    <subcellularLocation>
        <location evidence="7">Cell membrane</location>
        <topology evidence="7">Single-pass type II membrane protein</topology>
    </subcellularLocation>
</comment>
<proteinExistence type="inferred from homology"/>
<protein>
    <recommendedName>
        <fullName evidence="11">Biopolymer transporter ExbD</fullName>
    </recommendedName>
</protein>
<accession>A0ABQ6LRG6</accession>
<dbReference type="EMBL" id="BSYI01000031">
    <property type="protein sequence ID" value="GMG84173.1"/>
    <property type="molecule type" value="Genomic_DNA"/>
</dbReference>